<evidence type="ECO:0000259" key="2">
    <source>
        <dbReference type="PROSITE" id="PS51465"/>
    </source>
</evidence>
<reference evidence="3 4" key="1">
    <citation type="journal article" date="2017" name="BMC Biol.">
        <title>Genomic innovations, transcriptional plasticity and gene loss underlying the evolution and divergence of two highly polyphagous and invasive Helicoverpa pest species.</title>
        <authorList>
            <person name="Pearce S.L."/>
            <person name="Clarke D.F."/>
            <person name="East P.D."/>
            <person name="Elfekih S."/>
            <person name="Gordon K.H."/>
            <person name="Jermiin L.S."/>
            <person name="McGaughran A."/>
            <person name="Oakeshott J.G."/>
            <person name="Papanikolaou A."/>
            <person name="Perera O.P."/>
            <person name="Rane R.V."/>
            <person name="Richards S."/>
            <person name="Tay W.T."/>
            <person name="Walsh T.K."/>
            <person name="Anderson A."/>
            <person name="Anderson C.J."/>
            <person name="Asgari S."/>
            <person name="Board P.G."/>
            <person name="Bretschneider A."/>
            <person name="Campbell P.M."/>
            <person name="Chertemps T."/>
            <person name="Christeller J.T."/>
            <person name="Coppin C.W."/>
            <person name="Downes S.J."/>
            <person name="Duan G."/>
            <person name="Farnsworth C.A."/>
            <person name="Good R.T."/>
            <person name="Han L.B."/>
            <person name="Han Y.C."/>
            <person name="Hatje K."/>
            <person name="Horne I."/>
            <person name="Huang Y.P."/>
            <person name="Hughes D.S."/>
            <person name="Jacquin-Joly E."/>
            <person name="James W."/>
            <person name="Jhangiani S."/>
            <person name="Kollmar M."/>
            <person name="Kuwar S.S."/>
            <person name="Li S."/>
            <person name="Liu N.Y."/>
            <person name="Maibeche M.T."/>
            <person name="Miller J.R."/>
            <person name="Montagne N."/>
            <person name="Perry T."/>
            <person name="Qu J."/>
            <person name="Song S.V."/>
            <person name="Sutton G.G."/>
            <person name="Vogel H."/>
            <person name="Walenz B.P."/>
            <person name="Xu W."/>
            <person name="Zhang H.J."/>
            <person name="Zou Z."/>
            <person name="Batterham P."/>
            <person name="Edwards O.R."/>
            <person name="Feyereisen R."/>
            <person name="Gibbs R.A."/>
            <person name="Heckel D.G."/>
            <person name="McGrath A."/>
            <person name="Robin C."/>
            <person name="Scherer S.E."/>
            <person name="Worley K.C."/>
            <person name="Wu Y.D."/>
        </authorList>
    </citation>
    <scope>NUCLEOTIDE SEQUENCE [LARGE SCALE GENOMIC DNA]</scope>
    <source>
        <strain evidence="3">Harm_GR_Male_#8</strain>
        <tissue evidence="3">Whole organism</tissue>
    </source>
</reference>
<dbReference type="CDD" id="cd00104">
    <property type="entry name" value="KAZAL_FS"/>
    <property type="match status" value="1"/>
</dbReference>
<dbReference type="EMBL" id="KZ150026">
    <property type="protein sequence ID" value="PZC74809.1"/>
    <property type="molecule type" value="Genomic_DNA"/>
</dbReference>
<keyword evidence="4" id="KW-1185">Reference proteome</keyword>
<keyword evidence="1" id="KW-0472">Membrane</keyword>
<gene>
    <name evidence="3" type="primary">HaOG207152</name>
    <name evidence="3" type="ORF">B5X24_HaOG207152</name>
</gene>
<dbReference type="PROSITE" id="PS51465">
    <property type="entry name" value="KAZAL_2"/>
    <property type="match status" value="1"/>
</dbReference>
<dbReference type="OrthoDB" id="328123at2759"/>
<name>A0A2W1BIC0_HELAM</name>
<dbReference type="PROSITE" id="PS00282">
    <property type="entry name" value="KAZAL_1"/>
    <property type="match status" value="1"/>
</dbReference>
<dbReference type="InterPro" id="IPR036058">
    <property type="entry name" value="Kazal_dom_sf"/>
</dbReference>
<proteinExistence type="predicted"/>
<keyword evidence="1" id="KW-0812">Transmembrane</keyword>
<dbReference type="Proteomes" id="UP000249218">
    <property type="component" value="Unassembled WGS sequence"/>
</dbReference>
<dbReference type="SUPFAM" id="SSF100895">
    <property type="entry name" value="Kazal-type serine protease inhibitors"/>
    <property type="match status" value="1"/>
</dbReference>
<feature type="transmembrane region" description="Helical" evidence="1">
    <location>
        <begin position="12"/>
        <end position="33"/>
    </location>
</feature>
<feature type="domain" description="Kazal-like" evidence="2">
    <location>
        <begin position="67"/>
        <end position="112"/>
    </location>
</feature>
<dbReference type="Pfam" id="PF00050">
    <property type="entry name" value="Kazal_1"/>
    <property type="match status" value="1"/>
</dbReference>
<dbReference type="Gene3D" id="3.30.60.30">
    <property type="match status" value="1"/>
</dbReference>
<evidence type="ECO:0000313" key="3">
    <source>
        <dbReference type="EMBL" id="PZC74809.1"/>
    </source>
</evidence>
<dbReference type="SMART" id="SM00280">
    <property type="entry name" value="KAZAL"/>
    <property type="match status" value="1"/>
</dbReference>
<dbReference type="InterPro" id="IPR002350">
    <property type="entry name" value="Kazal_dom"/>
</dbReference>
<protein>
    <recommendedName>
        <fullName evidence="2">Kazal-like domain-containing protein</fullName>
    </recommendedName>
</protein>
<organism evidence="3 4">
    <name type="scientific">Helicoverpa armigera</name>
    <name type="common">Cotton bollworm</name>
    <name type="synonym">Heliothis armigera</name>
    <dbReference type="NCBI Taxonomy" id="29058"/>
    <lineage>
        <taxon>Eukaryota</taxon>
        <taxon>Metazoa</taxon>
        <taxon>Ecdysozoa</taxon>
        <taxon>Arthropoda</taxon>
        <taxon>Hexapoda</taxon>
        <taxon>Insecta</taxon>
        <taxon>Pterygota</taxon>
        <taxon>Neoptera</taxon>
        <taxon>Endopterygota</taxon>
        <taxon>Lepidoptera</taxon>
        <taxon>Glossata</taxon>
        <taxon>Ditrysia</taxon>
        <taxon>Noctuoidea</taxon>
        <taxon>Noctuidae</taxon>
        <taxon>Heliothinae</taxon>
        <taxon>Helicoverpa</taxon>
    </lineage>
</organism>
<evidence type="ECO:0000256" key="1">
    <source>
        <dbReference type="SAM" id="Phobius"/>
    </source>
</evidence>
<sequence length="171" mass="19717">MPLRSSLEIPRTFICLKFLTIVAGWTVFIFISINEFVPAKANYEKLKKMFSLVDPYILPPGQEITQLENFTDCACPRVFWPACGENNETYYNACVLKCIKETALRRLGPCFTYRRTNTLILDMRIPNRWKLDTSNVTLNSEEELENVLLSVPSTYKEDDDNVIDIDDSSDL</sequence>
<keyword evidence="1" id="KW-1133">Transmembrane helix</keyword>
<evidence type="ECO:0000313" key="4">
    <source>
        <dbReference type="Proteomes" id="UP000249218"/>
    </source>
</evidence>
<accession>A0A2W1BIC0</accession>
<dbReference type="AlphaFoldDB" id="A0A2W1BIC0"/>